<dbReference type="SUPFAM" id="SSF56235">
    <property type="entry name" value="N-terminal nucleophile aminohydrolases (Ntn hydrolases)"/>
    <property type="match status" value="1"/>
</dbReference>
<evidence type="ECO:0000256" key="3">
    <source>
        <dbReference type="ARBA" id="ARBA00023242"/>
    </source>
</evidence>
<reference evidence="8" key="1">
    <citation type="submission" date="2017-11" db="EMBL/GenBank/DDBJ databases">
        <title>The sensing device of the deep-sea amphipod.</title>
        <authorList>
            <person name="Kobayashi H."/>
            <person name="Nagahama T."/>
            <person name="Arai W."/>
            <person name="Sasagawa Y."/>
            <person name="Umeda M."/>
            <person name="Hayashi T."/>
            <person name="Nikaido I."/>
            <person name="Watanabe H."/>
            <person name="Oguri K."/>
            <person name="Kitazato H."/>
            <person name="Fujioka K."/>
            <person name="Kido Y."/>
            <person name="Takami H."/>
        </authorList>
    </citation>
    <scope>NUCLEOTIDE SEQUENCE</scope>
    <source>
        <tissue evidence="8">Whole body</tissue>
    </source>
</reference>
<comment type="similarity">
    <text evidence="6">Belongs to the peptidase T1B family.</text>
</comment>
<organism evidence="7">
    <name type="scientific">Hirondellea gigas</name>
    <dbReference type="NCBI Taxonomy" id="1518452"/>
    <lineage>
        <taxon>Eukaryota</taxon>
        <taxon>Metazoa</taxon>
        <taxon>Ecdysozoa</taxon>
        <taxon>Arthropoda</taxon>
        <taxon>Crustacea</taxon>
        <taxon>Multicrustacea</taxon>
        <taxon>Malacostraca</taxon>
        <taxon>Eumalacostraca</taxon>
        <taxon>Peracarida</taxon>
        <taxon>Amphipoda</taxon>
        <taxon>Amphilochidea</taxon>
        <taxon>Lysianassida</taxon>
        <taxon>Lysianassidira</taxon>
        <taxon>Lysianassoidea</taxon>
        <taxon>Lysianassidae</taxon>
        <taxon>Hirondellea</taxon>
    </lineage>
</organism>
<dbReference type="Pfam" id="PF00227">
    <property type="entry name" value="Proteasome"/>
    <property type="match status" value="1"/>
</dbReference>
<dbReference type="GO" id="GO:0005634">
    <property type="term" value="C:nucleus"/>
    <property type="evidence" value="ECO:0007669"/>
    <property type="project" value="UniProtKB-SubCell"/>
</dbReference>
<evidence type="ECO:0000256" key="6">
    <source>
        <dbReference type="RuleBase" id="RU004203"/>
    </source>
</evidence>
<protein>
    <recommendedName>
        <fullName evidence="6">Proteasome subunit beta</fullName>
    </recommendedName>
</protein>
<reference evidence="7" key="2">
    <citation type="journal article" date="2018" name="Biosci. Biotechnol. Biochem.">
        <title>Polysaccharide hydrolase of the hadal zone amphipods Hirondellea gigas.</title>
        <authorList>
            <person name="Kobayashi H."/>
            <person name="Nagahama T."/>
            <person name="Arai W."/>
            <person name="Sasagawa Y."/>
            <person name="Umeda M."/>
            <person name="Hayashi T."/>
            <person name="Nikaido I."/>
            <person name="Watanabe H."/>
            <person name="Oguri K."/>
            <person name="Kitazato H."/>
            <person name="Fujioka K."/>
            <person name="Kido Y."/>
            <person name="Takami H."/>
        </authorList>
    </citation>
    <scope>NUCLEOTIDE SEQUENCE</scope>
    <source>
        <tissue evidence="7">Whole body</tissue>
    </source>
</reference>
<dbReference type="InterPro" id="IPR001353">
    <property type="entry name" value="Proteasome_sua/b"/>
</dbReference>
<evidence type="ECO:0000256" key="2">
    <source>
        <dbReference type="ARBA" id="ARBA00022942"/>
    </source>
</evidence>
<evidence type="ECO:0000256" key="4">
    <source>
        <dbReference type="ARBA" id="ARBA00024953"/>
    </source>
</evidence>
<proteinExistence type="evidence at transcript level"/>
<dbReference type="PROSITE" id="PS00854">
    <property type="entry name" value="PROTEASOME_BETA_1"/>
    <property type="match status" value="1"/>
</dbReference>
<accession>A0A2P2HZ77</accession>
<dbReference type="GO" id="GO:0005839">
    <property type="term" value="C:proteasome core complex"/>
    <property type="evidence" value="ECO:0007669"/>
    <property type="project" value="InterPro"/>
</dbReference>
<dbReference type="InterPro" id="IPR023333">
    <property type="entry name" value="Proteasome_suB-type"/>
</dbReference>
<dbReference type="GO" id="GO:0051603">
    <property type="term" value="P:proteolysis involved in protein catabolic process"/>
    <property type="evidence" value="ECO:0007669"/>
    <property type="project" value="InterPro"/>
</dbReference>
<comment type="function">
    <text evidence="4">Non-catalytic component of the proteasome, a multicatalytic proteinase complex which is characterized by its ability to cleave peptides with Arg, Phe, Tyr, Leu, and Glu adjacent to the leaving group at neutral or slightly basic pH. The proteasome has an ATP-dependent proteolytic activity.</text>
</comment>
<evidence type="ECO:0000256" key="5">
    <source>
        <dbReference type="ARBA" id="ARBA00026071"/>
    </source>
</evidence>
<dbReference type="FunFam" id="3.60.20.10:FF:000027">
    <property type="entry name" value="Proteasome subunit beta type-6"/>
    <property type="match status" value="1"/>
</dbReference>
<dbReference type="PANTHER" id="PTHR32194">
    <property type="entry name" value="METALLOPROTEASE TLDD"/>
    <property type="match status" value="1"/>
</dbReference>
<dbReference type="InterPro" id="IPR029055">
    <property type="entry name" value="Ntn_hydrolases_N"/>
</dbReference>
<dbReference type="PANTHER" id="PTHR32194:SF2">
    <property type="entry name" value="PROTEASOME SUBUNIT BETA TYPE-1"/>
    <property type="match status" value="1"/>
</dbReference>
<comment type="function">
    <text evidence="6">Component of the proteasome, a multicatalytic proteinase complex which is characterized by its ability to cleave peptides with Arg, Phe, Tyr, Leu, and Glu adjacent to the leaving group at neutral or slightly basic pH. The proteasome has an ATP-dependent proteolytic activity.</text>
</comment>
<comment type="subunit">
    <text evidence="5">The 26S proteasome consists of a 20S proteasome core and two 19S regulatory subunits. The 20S proteasome core is composed of 28 subunits that are arranged in four stacked rings, resulting in a barrel-shaped structure. The two end rings are each formed by seven alpha subunits, and the two central rings are each formed by seven beta subunits. The catalytic chamber with the active sites is on the inside of the barrel.</text>
</comment>
<keyword evidence="2 6" id="KW-0647">Proteasome</keyword>
<comment type="subcellular location">
    <subcellularLocation>
        <location evidence="6">Cytoplasm</location>
    </subcellularLocation>
    <subcellularLocation>
        <location evidence="6">Nucleus</location>
    </subcellularLocation>
</comment>
<dbReference type="InterPro" id="IPR016050">
    <property type="entry name" value="Proteasome_bsu_CS"/>
</dbReference>
<dbReference type="EMBL" id="IACT01000853">
    <property type="protein sequence ID" value="LAC20230.1"/>
    <property type="molecule type" value="mRNA"/>
</dbReference>
<dbReference type="AlphaFoldDB" id="A0A2P2HZ77"/>
<keyword evidence="3 6" id="KW-0539">Nucleus</keyword>
<evidence type="ECO:0000256" key="1">
    <source>
        <dbReference type="ARBA" id="ARBA00022490"/>
    </source>
</evidence>
<evidence type="ECO:0000313" key="7">
    <source>
        <dbReference type="EMBL" id="LAB67059.1"/>
    </source>
</evidence>
<dbReference type="PROSITE" id="PS51476">
    <property type="entry name" value="PROTEASOME_BETA_2"/>
    <property type="match status" value="1"/>
</dbReference>
<evidence type="ECO:0000313" key="8">
    <source>
        <dbReference type="EMBL" id="LAC20230.1"/>
    </source>
</evidence>
<sequence>MSFDMQYMSEYQRDPRKHYFSPYSDNGGTTVAIAGDDFVMVGSDTRLVERFAIMSRNQSKVFPLTSKTMVASTGCWADVLSLQKDLQSRLTLYSQEHHDEMSTTAIAQLMSTLLYWRRFFPYYVSNMVVGLDEQGVGVVYHYDPVGHMEKGRFSAAGASVAQIQPLLDNQLGALNMHDTQPPKVTKAFAHQLMHDVFISATERDTNTGDGCVLYTLTKDGIAEEEVPLRRD</sequence>
<dbReference type="GO" id="GO:0005737">
    <property type="term" value="C:cytoplasm"/>
    <property type="evidence" value="ECO:0007669"/>
    <property type="project" value="UniProtKB-SubCell"/>
</dbReference>
<comment type="subunit">
    <text evidence="6">Component of the proteasome complex.</text>
</comment>
<name>A0A2P2HZ77_9CRUS</name>
<keyword evidence="1 6" id="KW-0963">Cytoplasm</keyword>
<dbReference type="EMBL" id="IACF01001350">
    <property type="protein sequence ID" value="LAB67059.1"/>
    <property type="molecule type" value="mRNA"/>
</dbReference>
<dbReference type="Gene3D" id="3.60.20.10">
    <property type="entry name" value="Glutamine Phosphoribosylpyrophosphate, subunit 1, domain 1"/>
    <property type="match status" value="1"/>
</dbReference>